<gene>
    <name evidence="1" type="ORF">mPipKuh1_009849</name>
</gene>
<name>A0A7J7YY96_PIPKU</name>
<dbReference type="Proteomes" id="UP000558488">
    <property type="component" value="Unassembled WGS sequence"/>
</dbReference>
<keyword evidence="2" id="KW-1185">Reference proteome</keyword>
<accession>A0A7J7YY96</accession>
<comment type="caution">
    <text evidence="1">The sequence shown here is derived from an EMBL/GenBank/DDBJ whole genome shotgun (WGS) entry which is preliminary data.</text>
</comment>
<organism evidence="1 2">
    <name type="scientific">Pipistrellus kuhlii</name>
    <name type="common">Kuhl's pipistrelle</name>
    <dbReference type="NCBI Taxonomy" id="59472"/>
    <lineage>
        <taxon>Eukaryota</taxon>
        <taxon>Metazoa</taxon>
        <taxon>Chordata</taxon>
        <taxon>Craniata</taxon>
        <taxon>Vertebrata</taxon>
        <taxon>Euteleostomi</taxon>
        <taxon>Mammalia</taxon>
        <taxon>Eutheria</taxon>
        <taxon>Laurasiatheria</taxon>
        <taxon>Chiroptera</taxon>
        <taxon>Yangochiroptera</taxon>
        <taxon>Vespertilionidae</taxon>
        <taxon>Pipistrellus</taxon>
    </lineage>
</organism>
<dbReference type="AlphaFoldDB" id="A0A7J7YY96"/>
<dbReference type="EMBL" id="JACAGB010000004">
    <property type="protein sequence ID" value="KAF6366430.1"/>
    <property type="molecule type" value="Genomic_DNA"/>
</dbReference>
<proteinExistence type="predicted"/>
<sequence>MLHSWWCFIMQPQDGNRRPSPPRSPVEQKHLLSVFWVSPSLLVRMECGEDRGFCQALSSRHPIFLGRSRSETRHRPSTPRLLRSAHKGQGLTCTHRTSQVSENPGWVIAVYKALGTLNPSTEYSKELNVSKQLVSTSHSCL</sequence>
<protein>
    <submittedName>
        <fullName evidence="1">Uncharacterized protein</fullName>
    </submittedName>
</protein>
<evidence type="ECO:0000313" key="1">
    <source>
        <dbReference type="EMBL" id="KAF6366430.1"/>
    </source>
</evidence>
<reference evidence="1 2" key="1">
    <citation type="journal article" date="2020" name="Nature">
        <title>Six reference-quality genomes reveal evolution of bat adaptations.</title>
        <authorList>
            <person name="Jebb D."/>
            <person name="Huang Z."/>
            <person name="Pippel M."/>
            <person name="Hughes G.M."/>
            <person name="Lavrichenko K."/>
            <person name="Devanna P."/>
            <person name="Winkler S."/>
            <person name="Jermiin L.S."/>
            <person name="Skirmuntt E.C."/>
            <person name="Katzourakis A."/>
            <person name="Burkitt-Gray L."/>
            <person name="Ray D.A."/>
            <person name="Sullivan K.A.M."/>
            <person name="Roscito J.G."/>
            <person name="Kirilenko B.M."/>
            <person name="Davalos L.M."/>
            <person name="Corthals A.P."/>
            <person name="Power M.L."/>
            <person name="Jones G."/>
            <person name="Ransome R.D."/>
            <person name="Dechmann D.K.N."/>
            <person name="Locatelli A.G."/>
            <person name="Puechmaille S.J."/>
            <person name="Fedrigo O."/>
            <person name="Jarvis E.D."/>
            <person name="Hiller M."/>
            <person name="Vernes S.C."/>
            <person name="Myers E.W."/>
            <person name="Teeling E.C."/>
        </authorList>
    </citation>
    <scope>NUCLEOTIDE SEQUENCE [LARGE SCALE GENOMIC DNA]</scope>
    <source>
        <strain evidence="1">MPipKuh1</strain>
        <tissue evidence="1">Flight muscle</tissue>
    </source>
</reference>
<evidence type="ECO:0000313" key="2">
    <source>
        <dbReference type="Proteomes" id="UP000558488"/>
    </source>
</evidence>